<feature type="domain" description="PDZ" evidence="15">
    <location>
        <begin position="362"/>
        <end position="456"/>
    </location>
</feature>
<keyword evidence="7" id="KW-0732">Signal</keyword>
<dbReference type="GO" id="GO:0030313">
    <property type="term" value="C:cell envelope"/>
    <property type="evidence" value="ECO:0007669"/>
    <property type="project" value="UniProtKB-SubCell"/>
</dbReference>
<keyword evidence="10" id="KW-0378">Hydrolase</keyword>
<dbReference type="PROSITE" id="PS50106">
    <property type="entry name" value="PDZ"/>
    <property type="match status" value="2"/>
</dbReference>
<dbReference type="SUPFAM" id="SSF50156">
    <property type="entry name" value="PDZ domain-like"/>
    <property type="match status" value="2"/>
</dbReference>
<reference evidence="16" key="1">
    <citation type="submission" date="2018-05" db="EMBL/GenBank/DDBJ databases">
        <authorList>
            <person name="Lanie J.A."/>
            <person name="Ng W.-L."/>
            <person name="Kazmierczak K.M."/>
            <person name="Andrzejewski T.M."/>
            <person name="Davidsen T.M."/>
            <person name="Wayne K.J."/>
            <person name="Tettelin H."/>
            <person name="Glass J.I."/>
            <person name="Rusch D."/>
            <person name="Podicherti R."/>
            <person name="Tsui H.-C.T."/>
            <person name="Winkler M.E."/>
        </authorList>
    </citation>
    <scope>NUCLEOTIDE SEQUENCE</scope>
</reference>
<evidence type="ECO:0000256" key="1">
    <source>
        <dbReference type="ARBA" id="ARBA00001772"/>
    </source>
</evidence>
<dbReference type="InterPro" id="IPR011782">
    <property type="entry name" value="Pept_S1C_Do"/>
</dbReference>
<dbReference type="Gene3D" id="2.30.42.10">
    <property type="match status" value="2"/>
</dbReference>
<dbReference type="InterPro" id="IPR001478">
    <property type="entry name" value="PDZ"/>
</dbReference>
<keyword evidence="12" id="KW-0346">Stress response</keyword>
<keyword evidence="11" id="KW-0720">Serine protease</keyword>
<dbReference type="InterPro" id="IPR009003">
    <property type="entry name" value="Peptidase_S1_PA"/>
</dbReference>
<dbReference type="PROSITE" id="PS01124">
    <property type="entry name" value="HTH_ARAC_FAMILY_2"/>
    <property type="match status" value="1"/>
</dbReference>
<evidence type="ECO:0000256" key="6">
    <source>
        <dbReference type="ARBA" id="ARBA00022670"/>
    </source>
</evidence>
<gene>
    <name evidence="16" type="ORF">METZ01_LOCUS3436</name>
</gene>
<comment type="catalytic activity">
    <reaction evidence="1">
        <text>Acts on substrates that are at least partially unfolded. The cleavage site P1 residue is normally between a pair of hydrophobic residues, such as Val-|-Val.</text>
        <dbReference type="EC" id="3.4.21.107"/>
    </reaction>
</comment>
<evidence type="ECO:0000256" key="13">
    <source>
        <dbReference type="ARBA" id="ARBA00032850"/>
    </source>
</evidence>
<proteinExistence type="inferred from homology"/>
<dbReference type="SMART" id="SM00228">
    <property type="entry name" value="PDZ"/>
    <property type="match status" value="2"/>
</dbReference>
<dbReference type="SUPFAM" id="SSF50494">
    <property type="entry name" value="Trypsin-like serine proteases"/>
    <property type="match status" value="1"/>
</dbReference>
<keyword evidence="8" id="KW-0677">Repeat</keyword>
<organism evidence="16">
    <name type="scientific">marine metagenome</name>
    <dbReference type="NCBI Taxonomy" id="408172"/>
    <lineage>
        <taxon>unclassified sequences</taxon>
        <taxon>metagenomes</taxon>
        <taxon>ecological metagenomes</taxon>
    </lineage>
</organism>
<dbReference type="InterPro" id="IPR001940">
    <property type="entry name" value="Peptidase_S1C"/>
</dbReference>
<name>A0A381N7J6_9ZZZZ</name>
<dbReference type="EMBL" id="UINC01000177">
    <property type="protein sequence ID" value="SUZ50582.1"/>
    <property type="molecule type" value="Genomic_DNA"/>
</dbReference>
<dbReference type="FunFam" id="2.40.10.120:FF:000007">
    <property type="entry name" value="Periplasmic serine endoprotease DegP-like"/>
    <property type="match status" value="1"/>
</dbReference>
<protein>
    <recommendedName>
        <fullName evidence="5">Probable periplasmic serine endoprotease DegP-like</fullName>
        <ecNumber evidence="4">3.4.21.107</ecNumber>
    </recommendedName>
    <alternativeName>
        <fullName evidence="13">Protease Do</fullName>
    </alternativeName>
</protein>
<dbReference type="Gene3D" id="2.40.10.10">
    <property type="entry name" value="Trypsin-like serine proteases"/>
    <property type="match status" value="2"/>
</dbReference>
<evidence type="ECO:0000256" key="8">
    <source>
        <dbReference type="ARBA" id="ARBA00022737"/>
    </source>
</evidence>
<evidence type="ECO:0000256" key="10">
    <source>
        <dbReference type="ARBA" id="ARBA00022801"/>
    </source>
</evidence>
<dbReference type="InterPro" id="IPR018060">
    <property type="entry name" value="HTH_AraC"/>
</dbReference>
<evidence type="ECO:0000256" key="7">
    <source>
        <dbReference type="ARBA" id="ARBA00022729"/>
    </source>
</evidence>
<dbReference type="EC" id="3.4.21.107" evidence="4"/>
<evidence type="ECO:0000256" key="11">
    <source>
        <dbReference type="ARBA" id="ARBA00022825"/>
    </source>
</evidence>
<comment type="subcellular location">
    <subcellularLocation>
        <location evidence="2">Periplasm</location>
    </subcellularLocation>
</comment>
<dbReference type="InterPro" id="IPR043504">
    <property type="entry name" value="Peptidase_S1_PA_chymotrypsin"/>
</dbReference>
<dbReference type="GO" id="GO:0043565">
    <property type="term" value="F:sequence-specific DNA binding"/>
    <property type="evidence" value="ECO:0007669"/>
    <property type="project" value="InterPro"/>
</dbReference>
<comment type="similarity">
    <text evidence="3">Belongs to the peptidase S1C family.</text>
</comment>
<evidence type="ECO:0000256" key="2">
    <source>
        <dbReference type="ARBA" id="ARBA00004418"/>
    </source>
</evidence>
<evidence type="ECO:0000256" key="9">
    <source>
        <dbReference type="ARBA" id="ARBA00022764"/>
    </source>
</evidence>
<evidence type="ECO:0000259" key="14">
    <source>
        <dbReference type="PROSITE" id="PS01124"/>
    </source>
</evidence>
<accession>A0A381N7J6</accession>
<evidence type="ECO:0000313" key="16">
    <source>
        <dbReference type="EMBL" id="SUZ50582.1"/>
    </source>
</evidence>
<dbReference type="PRINTS" id="PR00834">
    <property type="entry name" value="PROTEASES2C"/>
</dbReference>
<dbReference type="Pfam" id="PF13365">
    <property type="entry name" value="Trypsin_2"/>
    <property type="match status" value="1"/>
</dbReference>
<sequence length="467" mass="50337">MGKLLAVFPLFTLLVSLNIQSANNQLPSFSELAEVSSPAVVNISSSKTVKSRGYGSRGFNNDPFYDDFFKRFFGEPPSQGQREREVRSGGSGFIISEDGYLLTNNHVVDDADEIIVSLSDRREYKAELIGSDERSDLALLKIEAENLPVVKIGKSNDLKVGEWVVAIGSPFQLNFSVTAGIVSAKGRSIPNGSDSTYVPFIQTDVAINPGNSGGPLFNLEGKVVGINSQIYTRSGGYMGVSFAIPIDYAMDVVNQLKEGGSVARGWLGVSIQEVTSDFAKSLGMSIPKGALVSQVMPDSPAEKAGLLVRDVIVEFDGVEIVYSGDLPQTVGSIKPGSKIEANIIREGKAKKIKIEVGKLPDNLSVASSSQGNKSRDLGVVVRELTFEERREMKLGHGVLITEVNPEGLAAQQGIMKGDIITYLLNQKIRNSRDLSNAIEKAKENSDVTMIGIVRGGVQTFRSLKLTK</sequence>
<keyword evidence="6" id="KW-0645">Protease</keyword>
<evidence type="ECO:0000256" key="5">
    <source>
        <dbReference type="ARBA" id="ARBA00013958"/>
    </source>
</evidence>
<evidence type="ECO:0000256" key="3">
    <source>
        <dbReference type="ARBA" id="ARBA00010541"/>
    </source>
</evidence>
<dbReference type="GO" id="GO:0003700">
    <property type="term" value="F:DNA-binding transcription factor activity"/>
    <property type="evidence" value="ECO:0007669"/>
    <property type="project" value="InterPro"/>
</dbReference>
<dbReference type="PANTHER" id="PTHR22939">
    <property type="entry name" value="SERINE PROTEASE FAMILY S1C HTRA-RELATED"/>
    <property type="match status" value="1"/>
</dbReference>
<feature type="domain" description="PDZ" evidence="15">
    <location>
        <begin position="268"/>
        <end position="334"/>
    </location>
</feature>
<dbReference type="InterPro" id="IPR036034">
    <property type="entry name" value="PDZ_sf"/>
</dbReference>
<evidence type="ECO:0000256" key="12">
    <source>
        <dbReference type="ARBA" id="ARBA00023016"/>
    </source>
</evidence>
<dbReference type="PANTHER" id="PTHR22939:SF130">
    <property type="entry name" value="PERIPLASMIC SERINE ENDOPROTEASE DEGP-LIKE-RELATED"/>
    <property type="match status" value="1"/>
</dbReference>
<evidence type="ECO:0000256" key="4">
    <source>
        <dbReference type="ARBA" id="ARBA00013035"/>
    </source>
</evidence>
<dbReference type="NCBIfam" id="TIGR02037">
    <property type="entry name" value="degP_htrA_DO"/>
    <property type="match status" value="1"/>
</dbReference>
<dbReference type="GO" id="GO:0006508">
    <property type="term" value="P:proteolysis"/>
    <property type="evidence" value="ECO:0007669"/>
    <property type="project" value="UniProtKB-KW"/>
</dbReference>
<dbReference type="AlphaFoldDB" id="A0A381N7J6"/>
<dbReference type="CDD" id="cd10839">
    <property type="entry name" value="cpPDZ1_DegP-like"/>
    <property type="match status" value="1"/>
</dbReference>
<dbReference type="Pfam" id="PF13180">
    <property type="entry name" value="PDZ_2"/>
    <property type="match status" value="2"/>
</dbReference>
<keyword evidence="9" id="KW-0574">Periplasm</keyword>
<dbReference type="GO" id="GO:0004252">
    <property type="term" value="F:serine-type endopeptidase activity"/>
    <property type="evidence" value="ECO:0007669"/>
    <property type="project" value="InterPro"/>
</dbReference>
<evidence type="ECO:0000259" key="15">
    <source>
        <dbReference type="PROSITE" id="PS50106"/>
    </source>
</evidence>
<feature type="domain" description="HTH araC/xylS-type" evidence="14">
    <location>
        <begin position="58"/>
        <end position="83"/>
    </location>
</feature>